<accession>A0A3B0TEJ6</accession>
<name>A0A3B0TEJ6_9ZZZZ</name>
<proteinExistence type="predicted"/>
<dbReference type="AlphaFoldDB" id="A0A3B0TEJ6"/>
<gene>
    <name evidence="1" type="ORF">MNBD_BACTEROID03-2419</name>
</gene>
<organism evidence="1">
    <name type="scientific">hydrothermal vent metagenome</name>
    <dbReference type="NCBI Taxonomy" id="652676"/>
    <lineage>
        <taxon>unclassified sequences</taxon>
        <taxon>metagenomes</taxon>
        <taxon>ecological metagenomes</taxon>
    </lineage>
</organism>
<reference evidence="1" key="1">
    <citation type="submission" date="2018-06" db="EMBL/GenBank/DDBJ databases">
        <authorList>
            <person name="Zhirakovskaya E."/>
        </authorList>
    </citation>
    <scope>NUCLEOTIDE SEQUENCE</scope>
</reference>
<protein>
    <submittedName>
        <fullName evidence="1">Uncharacterized protein</fullName>
    </submittedName>
</protein>
<sequence length="105" mass="12420">MEVIYTSKFYILYQSGPERCFYLDIGQKTIRLSFCQFLALRQKVMSIYIEDHFDPHLNKHGLEILVLCNKEHFFILNTLEVLDLKCLIDHSFSLIEMGTDSIFVH</sequence>
<evidence type="ECO:0000313" key="1">
    <source>
        <dbReference type="EMBL" id="VAW16368.1"/>
    </source>
</evidence>
<dbReference type="EMBL" id="UOEL01000132">
    <property type="protein sequence ID" value="VAW16368.1"/>
    <property type="molecule type" value="Genomic_DNA"/>
</dbReference>